<evidence type="ECO:0000256" key="2">
    <source>
        <dbReference type="ARBA" id="ARBA00023134"/>
    </source>
</evidence>
<dbReference type="Gene3D" id="3.40.50.300">
    <property type="entry name" value="P-loop containing nucleotide triphosphate hydrolases"/>
    <property type="match status" value="1"/>
</dbReference>
<dbReference type="PANTHER" id="PTHR47977">
    <property type="entry name" value="RAS-RELATED PROTEIN RAB"/>
    <property type="match status" value="1"/>
</dbReference>
<comment type="caution">
    <text evidence="3">The sequence shown here is derived from an EMBL/GenBank/DDBJ whole genome shotgun (WGS) entry which is preliminary data.</text>
</comment>
<dbReference type="InterPro" id="IPR027417">
    <property type="entry name" value="P-loop_NTPase"/>
</dbReference>
<evidence type="ECO:0000256" key="1">
    <source>
        <dbReference type="ARBA" id="ARBA00022741"/>
    </source>
</evidence>
<accession>A0ABR2KWA0</accession>
<dbReference type="Proteomes" id="UP001470230">
    <property type="component" value="Unassembled WGS sequence"/>
</dbReference>
<protein>
    <recommendedName>
        <fullName evidence="5">Small GTP-binding protein</fullName>
    </recommendedName>
</protein>
<evidence type="ECO:0008006" key="5">
    <source>
        <dbReference type="Google" id="ProtNLM"/>
    </source>
</evidence>
<dbReference type="EMBL" id="JAPFFF010000003">
    <property type="protein sequence ID" value="KAK8895128.1"/>
    <property type="molecule type" value="Genomic_DNA"/>
</dbReference>
<dbReference type="SMART" id="SM00176">
    <property type="entry name" value="RAN"/>
    <property type="match status" value="1"/>
</dbReference>
<dbReference type="InterPro" id="IPR005225">
    <property type="entry name" value="Small_GTP-bd"/>
</dbReference>
<keyword evidence="4" id="KW-1185">Reference proteome</keyword>
<dbReference type="CDD" id="cd00154">
    <property type="entry name" value="Rab"/>
    <property type="match status" value="1"/>
</dbReference>
<keyword evidence="2" id="KW-0342">GTP-binding</keyword>
<dbReference type="Pfam" id="PF00071">
    <property type="entry name" value="Ras"/>
    <property type="match status" value="1"/>
</dbReference>
<organism evidence="3 4">
    <name type="scientific">Tritrichomonas musculus</name>
    <dbReference type="NCBI Taxonomy" id="1915356"/>
    <lineage>
        <taxon>Eukaryota</taxon>
        <taxon>Metamonada</taxon>
        <taxon>Parabasalia</taxon>
        <taxon>Tritrichomonadida</taxon>
        <taxon>Tritrichomonadidae</taxon>
        <taxon>Tritrichomonas</taxon>
    </lineage>
</organism>
<dbReference type="InterPro" id="IPR050227">
    <property type="entry name" value="Rab"/>
</dbReference>
<sequence length="213" mass="24051">MTNKQSPFKVILCGESAVGKTTLMGKLSGLYNGIPDPTMSCNFSNITAQYNGKEVDMSFWDTAGQEQYRSLVKIFFRGAEIVVFVCDLTSKLTLNSLEFWIEEAIRDAGDIKPAGILVANKTDLRDNIEITDDDLNTFSKNHKIIWMKVSAFSGENLIFLKNEIARICVLHHEDPTFEAYQEPNNRKKSKKPITVNLTQNLNDNNQEKKNSCC</sequence>
<dbReference type="InterPro" id="IPR001806">
    <property type="entry name" value="Small_GTPase"/>
</dbReference>
<dbReference type="NCBIfam" id="TIGR00231">
    <property type="entry name" value="small_GTP"/>
    <property type="match status" value="1"/>
</dbReference>
<dbReference type="PROSITE" id="PS51419">
    <property type="entry name" value="RAB"/>
    <property type="match status" value="1"/>
</dbReference>
<dbReference type="PRINTS" id="PR00449">
    <property type="entry name" value="RASTRNSFRMNG"/>
</dbReference>
<dbReference type="SMART" id="SM00175">
    <property type="entry name" value="RAB"/>
    <property type="match status" value="1"/>
</dbReference>
<keyword evidence="1" id="KW-0547">Nucleotide-binding</keyword>
<name>A0ABR2KWA0_9EUKA</name>
<dbReference type="SUPFAM" id="SSF52540">
    <property type="entry name" value="P-loop containing nucleoside triphosphate hydrolases"/>
    <property type="match status" value="1"/>
</dbReference>
<dbReference type="SMART" id="SM00173">
    <property type="entry name" value="RAS"/>
    <property type="match status" value="1"/>
</dbReference>
<reference evidence="3 4" key="1">
    <citation type="submission" date="2024-04" db="EMBL/GenBank/DDBJ databases">
        <title>Tritrichomonas musculus Genome.</title>
        <authorList>
            <person name="Alves-Ferreira E."/>
            <person name="Grigg M."/>
            <person name="Lorenzi H."/>
            <person name="Galac M."/>
        </authorList>
    </citation>
    <scope>NUCLEOTIDE SEQUENCE [LARGE SCALE GENOMIC DNA]</scope>
    <source>
        <strain evidence="3 4">EAF2021</strain>
    </source>
</reference>
<gene>
    <name evidence="3" type="ORF">M9Y10_023570</name>
</gene>
<evidence type="ECO:0000313" key="4">
    <source>
        <dbReference type="Proteomes" id="UP001470230"/>
    </source>
</evidence>
<evidence type="ECO:0000313" key="3">
    <source>
        <dbReference type="EMBL" id="KAK8895128.1"/>
    </source>
</evidence>
<proteinExistence type="predicted"/>
<dbReference type="SMART" id="SM00174">
    <property type="entry name" value="RHO"/>
    <property type="match status" value="1"/>
</dbReference>